<keyword evidence="2" id="KW-1185">Reference proteome</keyword>
<dbReference type="VEuPathDB" id="MicrosporidiaDB:NBO_70g0001"/>
<dbReference type="OMA" id="IPVHYPS"/>
<protein>
    <submittedName>
        <fullName evidence="1">Uncharacterized protein</fullName>
    </submittedName>
</protein>
<dbReference type="Proteomes" id="UP000016927">
    <property type="component" value="Unassembled WGS sequence"/>
</dbReference>
<name>R0ML15_NOSB1</name>
<dbReference type="OrthoDB" id="2195425at2759"/>
<reference evidence="1 2" key="1">
    <citation type="journal article" date="2013" name="BMC Genomics">
        <title>Comparative genomics of parasitic silkworm microsporidia reveal an association between genome expansion and host adaptation.</title>
        <authorList>
            <person name="Pan G."/>
            <person name="Xu J."/>
            <person name="Li T."/>
            <person name="Xia Q."/>
            <person name="Liu S.L."/>
            <person name="Zhang G."/>
            <person name="Li S."/>
            <person name="Li C."/>
            <person name="Liu H."/>
            <person name="Yang L."/>
            <person name="Liu T."/>
            <person name="Zhang X."/>
            <person name="Wu Z."/>
            <person name="Fan W."/>
            <person name="Dang X."/>
            <person name="Xiang H."/>
            <person name="Tao M."/>
            <person name="Li Y."/>
            <person name="Hu J."/>
            <person name="Li Z."/>
            <person name="Lin L."/>
            <person name="Luo J."/>
            <person name="Geng L."/>
            <person name="Wang L."/>
            <person name="Long M."/>
            <person name="Wan Y."/>
            <person name="He N."/>
            <person name="Zhang Z."/>
            <person name="Lu C."/>
            <person name="Keeling P.J."/>
            <person name="Wang J."/>
            <person name="Xiang Z."/>
            <person name="Zhou Z."/>
        </authorList>
    </citation>
    <scope>NUCLEOTIDE SEQUENCE [LARGE SCALE GENOMIC DNA]</scope>
    <source>
        <strain evidence="2">CQ1 / CVCC 102059</strain>
    </source>
</reference>
<sequence>MKFKTVKEPFIECGLGEDFYVLVYSDFTAVYHGKSSKVCFPIPVHYPSFVYTLTDKTNVKVEELFNFESVKDKEKFKEYVNSCNFNEVSIINEFKPIKKKKSV</sequence>
<proteinExistence type="predicted"/>
<dbReference type="HOGENOM" id="CLU_164173_0_0_1"/>
<evidence type="ECO:0000313" key="2">
    <source>
        <dbReference type="Proteomes" id="UP000016927"/>
    </source>
</evidence>
<accession>R0ML15</accession>
<organism evidence="1 2">
    <name type="scientific">Nosema bombycis (strain CQ1 / CVCC 102059)</name>
    <name type="common">Microsporidian parasite</name>
    <name type="synonym">Pebrine of silkworm</name>
    <dbReference type="NCBI Taxonomy" id="578461"/>
    <lineage>
        <taxon>Eukaryota</taxon>
        <taxon>Fungi</taxon>
        <taxon>Fungi incertae sedis</taxon>
        <taxon>Microsporidia</taxon>
        <taxon>Nosematidae</taxon>
        <taxon>Nosema</taxon>
    </lineage>
</organism>
<gene>
    <name evidence="1" type="ORF">NBO_70g0001</name>
</gene>
<evidence type="ECO:0000313" key="1">
    <source>
        <dbReference type="EMBL" id="EOB13493.1"/>
    </source>
</evidence>
<dbReference type="EMBL" id="KB908978">
    <property type="protein sequence ID" value="EOB13493.1"/>
    <property type="molecule type" value="Genomic_DNA"/>
</dbReference>
<dbReference type="AlphaFoldDB" id="R0ML15"/>